<evidence type="ECO:0000256" key="5">
    <source>
        <dbReference type="ARBA" id="ARBA00023128"/>
    </source>
</evidence>
<evidence type="ECO:0000313" key="9">
    <source>
        <dbReference type="Proteomes" id="UP000791440"/>
    </source>
</evidence>
<dbReference type="CDD" id="cd00928">
    <property type="entry name" value="Cyt_c_Oxidase_VIIa"/>
    <property type="match status" value="1"/>
</dbReference>
<keyword evidence="7" id="KW-0812">Transmembrane</keyword>
<protein>
    <submittedName>
        <fullName evidence="8">Uncharacterized protein</fullName>
    </submittedName>
</protein>
<dbReference type="FunFam" id="4.10.91.10:FF:000001">
    <property type="entry name" value="Cytochrome c oxidase subunit 7A1, mitochondrial"/>
    <property type="match status" value="1"/>
</dbReference>
<reference evidence="8" key="1">
    <citation type="journal article" date="2016" name="Insect Biochem. Mol. Biol.">
        <title>Multifaceted biological insights from a draft genome sequence of the tobacco hornworm moth, Manduca sexta.</title>
        <authorList>
            <person name="Kanost M.R."/>
            <person name="Arrese E.L."/>
            <person name="Cao X."/>
            <person name="Chen Y.R."/>
            <person name="Chellapilla S."/>
            <person name="Goldsmith M.R."/>
            <person name="Grosse-Wilde E."/>
            <person name="Heckel D.G."/>
            <person name="Herndon N."/>
            <person name="Jiang H."/>
            <person name="Papanicolaou A."/>
            <person name="Qu J."/>
            <person name="Soulages J.L."/>
            <person name="Vogel H."/>
            <person name="Walters J."/>
            <person name="Waterhouse R.M."/>
            <person name="Ahn S.J."/>
            <person name="Almeida F.C."/>
            <person name="An C."/>
            <person name="Aqrawi P."/>
            <person name="Bretschneider A."/>
            <person name="Bryant W.B."/>
            <person name="Bucks S."/>
            <person name="Chao H."/>
            <person name="Chevignon G."/>
            <person name="Christen J.M."/>
            <person name="Clarke D.F."/>
            <person name="Dittmer N.T."/>
            <person name="Ferguson L.C.F."/>
            <person name="Garavelou S."/>
            <person name="Gordon K.H.J."/>
            <person name="Gunaratna R.T."/>
            <person name="Han Y."/>
            <person name="Hauser F."/>
            <person name="He Y."/>
            <person name="Heidel-Fischer H."/>
            <person name="Hirsh A."/>
            <person name="Hu Y."/>
            <person name="Jiang H."/>
            <person name="Kalra D."/>
            <person name="Klinner C."/>
            <person name="Konig C."/>
            <person name="Kovar C."/>
            <person name="Kroll A.R."/>
            <person name="Kuwar S.S."/>
            <person name="Lee S.L."/>
            <person name="Lehman R."/>
            <person name="Li K."/>
            <person name="Li Z."/>
            <person name="Liang H."/>
            <person name="Lovelace S."/>
            <person name="Lu Z."/>
            <person name="Mansfield J.H."/>
            <person name="McCulloch K.J."/>
            <person name="Mathew T."/>
            <person name="Morton B."/>
            <person name="Muzny D.M."/>
            <person name="Neunemann D."/>
            <person name="Ongeri F."/>
            <person name="Pauchet Y."/>
            <person name="Pu L.L."/>
            <person name="Pyrousis I."/>
            <person name="Rao X.J."/>
            <person name="Redding A."/>
            <person name="Roesel C."/>
            <person name="Sanchez-Gracia A."/>
            <person name="Schaack S."/>
            <person name="Shukla A."/>
            <person name="Tetreau G."/>
            <person name="Wang Y."/>
            <person name="Xiong G.H."/>
            <person name="Traut W."/>
            <person name="Walsh T.K."/>
            <person name="Worley K.C."/>
            <person name="Wu D."/>
            <person name="Wu W."/>
            <person name="Wu Y.Q."/>
            <person name="Zhang X."/>
            <person name="Zou Z."/>
            <person name="Zucker H."/>
            <person name="Briscoe A.D."/>
            <person name="Burmester T."/>
            <person name="Clem R.J."/>
            <person name="Feyereisen R."/>
            <person name="Grimmelikhuijzen C.J.P."/>
            <person name="Hamodrakas S.J."/>
            <person name="Hansson B.S."/>
            <person name="Huguet E."/>
            <person name="Jermiin L.S."/>
            <person name="Lan Q."/>
            <person name="Lehman H.K."/>
            <person name="Lorenzen M."/>
            <person name="Merzendorfer H."/>
            <person name="Michalopoulos I."/>
            <person name="Morton D.B."/>
            <person name="Muthukrishnan S."/>
            <person name="Oakeshott J.G."/>
            <person name="Palmer W."/>
            <person name="Park Y."/>
            <person name="Passarelli A.L."/>
            <person name="Rozas J."/>
            <person name="Schwartz L.M."/>
            <person name="Smith W."/>
            <person name="Southgate A."/>
            <person name="Vilcinskas A."/>
            <person name="Vogt R."/>
            <person name="Wang P."/>
            <person name="Werren J."/>
            <person name="Yu X.Q."/>
            <person name="Zhou J.J."/>
            <person name="Brown S.J."/>
            <person name="Scherer S.E."/>
            <person name="Richards S."/>
            <person name="Blissard G.W."/>
        </authorList>
    </citation>
    <scope>NUCLEOTIDE SEQUENCE</scope>
</reference>
<evidence type="ECO:0000256" key="4">
    <source>
        <dbReference type="ARBA" id="ARBA00022946"/>
    </source>
</evidence>
<dbReference type="PANTHER" id="PTHR10510">
    <property type="entry name" value="CYTOCHROME C OXIDASE POLYPEPTIDE 7A"/>
    <property type="match status" value="1"/>
</dbReference>
<dbReference type="InterPro" id="IPR036539">
    <property type="entry name" value="Cyt_c_oxidase_su7a_sf"/>
</dbReference>
<gene>
    <name evidence="8" type="ORF">O3G_MSEX007964</name>
</gene>
<dbReference type="GO" id="GO:0045277">
    <property type="term" value="C:respiratory chain complex IV"/>
    <property type="evidence" value="ECO:0007669"/>
    <property type="project" value="InterPro"/>
</dbReference>
<keyword evidence="9" id="KW-1185">Reference proteome</keyword>
<comment type="similarity">
    <text evidence="2">Belongs to the cytochrome c oxidase VIIa family.</text>
</comment>
<dbReference type="Proteomes" id="UP000791440">
    <property type="component" value="Unassembled WGS sequence"/>
</dbReference>
<dbReference type="GO" id="GO:0006123">
    <property type="term" value="P:mitochondrial electron transport, cytochrome c to oxygen"/>
    <property type="evidence" value="ECO:0007669"/>
    <property type="project" value="InterPro"/>
</dbReference>
<organism evidence="8 9">
    <name type="scientific">Manduca sexta</name>
    <name type="common">Tobacco hawkmoth</name>
    <name type="synonym">Tobacco hornworm</name>
    <dbReference type="NCBI Taxonomy" id="7130"/>
    <lineage>
        <taxon>Eukaryota</taxon>
        <taxon>Metazoa</taxon>
        <taxon>Ecdysozoa</taxon>
        <taxon>Arthropoda</taxon>
        <taxon>Hexapoda</taxon>
        <taxon>Insecta</taxon>
        <taxon>Pterygota</taxon>
        <taxon>Neoptera</taxon>
        <taxon>Endopterygota</taxon>
        <taxon>Lepidoptera</taxon>
        <taxon>Glossata</taxon>
        <taxon>Ditrysia</taxon>
        <taxon>Bombycoidea</taxon>
        <taxon>Sphingidae</taxon>
        <taxon>Sphinginae</taxon>
        <taxon>Sphingini</taxon>
        <taxon>Manduca</taxon>
    </lineage>
</organism>
<proteinExistence type="inferred from homology"/>
<keyword evidence="7" id="KW-1133">Transmembrane helix</keyword>
<dbReference type="GO" id="GO:0002082">
    <property type="term" value="P:regulation of oxidative phosphorylation"/>
    <property type="evidence" value="ECO:0007669"/>
    <property type="project" value="TreeGrafter"/>
</dbReference>
<evidence type="ECO:0000313" key="8">
    <source>
        <dbReference type="EMBL" id="KAG6453123.1"/>
    </source>
</evidence>
<accession>A0A922CPJ5</accession>
<keyword evidence="4" id="KW-0809">Transit peptide</keyword>
<evidence type="ECO:0000256" key="2">
    <source>
        <dbReference type="ARBA" id="ARBA00009331"/>
    </source>
</evidence>
<dbReference type="PANTHER" id="PTHR10510:SF11">
    <property type="entry name" value="CYTOCHROME C OXIDASE SUBUNIT 7A, MITOCHONDRIAL"/>
    <property type="match status" value="1"/>
</dbReference>
<evidence type="ECO:0000256" key="1">
    <source>
        <dbReference type="ARBA" id="ARBA00004273"/>
    </source>
</evidence>
<keyword evidence="6 7" id="KW-0472">Membrane</keyword>
<comment type="subcellular location">
    <subcellularLocation>
        <location evidence="1">Mitochondrion inner membrane</location>
    </subcellularLocation>
</comment>
<dbReference type="InterPro" id="IPR003177">
    <property type="entry name" value="Cytc_oxidase_su7a_met"/>
</dbReference>
<dbReference type="Gene3D" id="4.10.91.10">
    <property type="entry name" value="Cytochrome c oxidase, subunit VIIa"/>
    <property type="match status" value="1"/>
</dbReference>
<dbReference type="InterPro" id="IPR039297">
    <property type="entry name" value="COX7a"/>
</dbReference>
<keyword evidence="3" id="KW-0999">Mitochondrion inner membrane</keyword>
<dbReference type="GO" id="GO:0005743">
    <property type="term" value="C:mitochondrial inner membrane"/>
    <property type="evidence" value="ECO:0007669"/>
    <property type="project" value="UniProtKB-SubCell"/>
</dbReference>
<evidence type="ECO:0000256" key="3">
    <source>
        <dbReference type="ARBA" id="ARBA00022792"/>
    </source>
</evidence>
<dbReference type="Pfam" id="PF02238">
    <property type="entry name" value="COX7a"/>
    <property type="match status" value="1"/>
</dbReference>
<keyword evidence="5" id="KW-0496">Mitochondrion</keyword>
<dbReference type="AlphaFoldDB" id="A0A922CPJ5"/>
<dbReference type="OrthoDB" id="5966508at2759"/>
<dbReference type="EMBL" id="JH668436">
    <property type="protein sequence ID" value="KAG6453123.1"/>
    <property type="molecule type" value="Genomic_DNA"/>
</dbReference>
<evidence type="ECO:0000256" key="6">
    <source>
        <dbReference type="ARBA" id="ARBA00023136"/>
    </source>
</evidence>
<sequence>MYYQLGRVTGRLVASTHLQTPLFPIAPVALQRLEPPSIQYNTTHFSTVTQDACATGKRRLIPGTNMPFPPLDENIRKKQELFQKDNDLPVFLKGGPFDAILYRLTMALCVLGVAGVVHAVYSHAVPKKQS</sequence>
<reference evidence="8" key="2">
    <citation type="submission" date="2020-12" db="EMBL/GenBank/DDBJ databases">
        <authorList>
            <person name="Kanost M."/>
        </authorList>
    </citation>
    <scope>NUCLEOTIDE SEQUENCE</scope>
</reference>
<evidence type="ECO:0000256" key="7">
    <source>
        <dbReference type="SAM" id="Phobius"/>
    </source>
</evidence>
<comment type="caution">
    <text evidence="8">The sequence shown here is derived from an EMBL/GenBank/DDBJ whole genome shotgun (WGS) entry which is preliminary data.</text>
</comment>
<name>A0A922CPJ5_MANSE</name>
<dbReference type="GO" id="GO:0097250">
    <property type="term" value="P:mitochondrial respirasome assembly"/>
    <property type="evidence" value="ECO:0007669"/>
    <property type="project" value="TreeGrafter"/>
</dbReference>
<dbReference type="SUPFAM" id="SSF81419">
    <property type="entry name" value="Mitochondrial cytochrome c oxidase subunit VIIa"/>
    <property type="match status" value="1"/>
</dbReference>
<feature type="transmembrane region" description="Helical" evidence="7">
    <location>
        <begin position="100"/>
        <end position="121"/>
    </location>
</feature>